<reference evidence="1 2" key="1">
    <citation type="journal article" date="2023" name="Science">
        <title>Complex scaffold remodeling in plant triterpene biosynthesis.</title>
        <authorList>
            <person name="De La Pena R."/>
            <person name="Hodgson H."/>
            <person name="Liu J.C."/>
            <person name="Stephenson M.J."/>
            <person name="Martin A.C."/>
            <person name="Owen C."/>
            <person name="Harkess A."/>
            <person name="Leebens-Mack J."/>
            <person name="Jimenez L.E."/>
            <person name="Osbourn A."/>
            <person name="Sattely E.S."/>
        </authorList>
    </citation>
    <scope>NUCLEOTIDE SEQUENCE [LARGE SCALE GENOMIC DNA]</scope>
    <source>
        <strain evidence="2">cv. JPN11</strain>
        <tissue evidence="1">Leaf</tissue>
    </source>
</reference>
<evidence type="ECO:0000313" key="1">
    <source>
        <dbReference type="EMBL" id="KAJ4730168.1"/>
    </source>
</evidence>
<evidence type="ECO:0000313" key="2">
    <source>
        <dbReference type="Proteomes" id="UP001164539"/>
    </source>
</evidence>
<organism evidence="1 2">
    <name type="scientific">Melia azedarach</name>
    <name type="common">Chinaberry tree</name>
    <dbReference type="NCBI Taxonomy" id="155640"/>
    <lineage>
        <taxon>Eukaryota</taxon>
        <taxon>Viridiplantae</taxon>
        <taxon>Streptophyta</taxon>
        <taxon>Embryophyta</taxon>
        <taxon>Tracheophyta</taxon>
        <taxon>Spermatophyta</taxon>
        <taxon>Magnoliopsida</taxon>
        <taxon>eudicotyledons</taxon>
        <taxon>Gunneridae</taxon>
        <taxon>Pentapetalae</taxon>
        <taxon>rosids</taxon>
        <taxon>malvids</taxon>
        <taxon>Sapindales</taxon>
        <taxon>Meliaceae</taxon>
        <taxon>Melia</taxon>
    </lineage>
</organism>
<keyword evidence="2" id="KW-1185">Reference proteome</keyword>
<name>A0ACC1Z3V2_MELAZ</name>
<dbReference type="EMBL" id="CM051394">
    <property type="protein sequence ID" value="KAJ4730168.1"/>
    <property type="molecule type" value="Genomic_DNA"/>
</dbReference>
<accession>A0ACC1Z3V2</accession>
<comment type="caution">
    <text evidence="1">The sequence shown here is derived from an EMBL/GenBank/DDBJ whole genome shotgun (WGS) entry which is preliminary data.</text>
</comment>
<protein>
    <submittedName>
        <fullName evidence="1">Cytochrome b561 and DOMON domain-containing protein</fullName>
    </submittedName>
</protein>
<gene>
    <name evidence="1" type="ORF">OWV82_002840</name>
</gene>
<proteinExistence type="predicted"/>
<sequence length="488" mass="53822">RNPSNNRCCRGGAEAEPLSPFPDLFLLLEFYKIQHLSLFTTHFRLGTQISVASETSSLYAQIILKSCFLLQVLHFFISESYTLIRKLDPTMEKALIYALLSCFLAALFGSSHAQICNSQTFTNNKLFSTCTDLSALNSYLHWTYNSSTKMVDLAFRHTGTSSSNWVAWALNPSGPRMAGSECLLAFQSSTGAIRAYTTLVDSTSPSLQQSNLSFQVPEISATLEGTEWTIFAQLQLTDALLSTNQVWQVGPMSGGNPGSHAMAGENLGSVGTIDFRTGETGSNAGSIRSRQRKRNIHGVLNAVSWGTLMPMGAMMARYLKVFKAANPAWFYLHIVCQSSAYIVGVAGWATGIKLGNDSSGITYDAHRNIGIALFCLGTIQMFALLLRPKPDHKYRFYWNLYHWAMGYTVIILSIVNIFKGFDILDPAKKWKRAYIGVIIFLGSVASLLEAVTWIIVIKRKSENSQKNTQTVNGTNGVNGYGARTQHSV</sequence>
<dbReference type="Proteomes" id="UP001164539">
    <property type="component" value="Chromosome 1"/>
</dbReference>
<feature type="non-terminal residue" evidence="1">
    <location>
        <position position="1"/>
    </location>
</feature>